<keyword evidence="2" id="KW-0472">Membrane</keyword>
<name>A0A6G8J410_9MAGN</name>
<feature type="region of interest" description="Disordered" evidence="1">
    <location>
        <begin position="300"/>
        <end position="325"/>
    </location>
</feature>
<keyword evidence="2" id="KW-1133">Transmembrane helix</keyword>
<dbReference type="EMBL" id="MN843953">
    <property type="protein sequence ID" value="QIM61589.1"/>
    <property type="molecule type" value="Genomic_DNA"/>
</dbReference>
<dbReference type="GeneID" id="54591153"/>
<keyword evidence="2" id="KW-0812">Transmembrane</keyword>
<sequence>MVKRTFISDSPQEENENKGSVEFLWNFLVGVVLGTLLLTTLSLMGRFSLRNKEIPKPLLSQVGLVKNEESPLVQSSTKDIVESHLVYRVKVKRGTLRKGSLHLFSLKNGGGLSLGYAPNKDNTGADFRLAVDFLKTQNSSDAHETTSEERFLEAHDPHETIIEEFLEAHDPHETIIEEFLEAHDPHETIIEEFLEAHDPHETTLEDRFLEAHDPHETTLEDRFLEAHDPHETTLEEFLFLEAHDPHETTLEEFLFLEAHDPHETTLEKFLFLEAHDPHETTLEDRFLEAHLINIFPRNVNLSEPSPGDRNRTTQTAPRDQKSRKQVWMIHSERKQRKQMRKRRLRPYWPELLDTSYYRPFTSPLENGVARGGSVRLLRRPFRGSFGGYAADQDGTAYGGGADFWDYFDTEKGSDHFRVSEFSEFEIGVHSMDLEELKTEREQYRSRILEGKDLITRSEKRRFHDQKEAVVRYENGIGKLVKKLRPNELEIQVDPNSEWWQFEVSTVQKAIASSIALFSAKLKRIEEEISIRERQLKHAEEAPDKPHIREKKNPAAMLRYKRQPGKKLLSRSRQKPIGQHDWRHCQRDAISYYRPLKRIEASKNKKTSPIFQYRNTVQVDNTLQLDFKVVHNDVFDVTEESN</sequence>
<evidence type="ECO:0000313" key="3">
    <source>
        <dbReference type="EMBL" id="QIM61589.1"/>
    </source>
</evidence>
<geneLocation type="chloroplast" evidence="3"/>
<feature type="transmembrane region" description="Helical" evidence="2">
    <location>
        <begin position="23"/>
        <end position="44"/>
    </location>
</feature>
<evidence type="ECO:0000256" key="2">
    <source>
        <dbReference type="SAM" id="Phobius"/>
    </source>
</evidence>
<accession>A0A6G8J410</accession>
<dbReference type="RefSeq" id="YP_009758180.1">
    <property type="nucleotide sequence ID" value="NC_047208.1"/>
</dbReference>
<evidence type="ECO:0000256" key="1">
    <source>
        <dbReference type="SAM" id="MobiDB-lite"/>
    </source>
</evidence>
<dbReference type="AlphaFoldDB" id="A0A6G8J410"/>
<organism evidence="3">
    <name type="scientific">Corydalis conspersa</name>
    <dbReference type="NCBI Taxonomy" id="2182691"/>
    <lineage>
        <taxon>Eukaryota</taxon>
        <taxon>Viridiplantae</taxon>
        <taxon>Streptophyta</taxon>
        <taxon>Embryophyta</taxon>
        <taxon>Tracheophyta</taxon>
        <taxon>Spermatophyta</taxon>
        <taxon>Magnoliopsida</taxon>
        <taxon>Ranunculales</taxon>
        <taxon>Papaveraceae</taxon>
        <taxon>Fumarioideae</taxon>
        <taxon>Corydalis</taxon>
    </lineage>
</organism>
<dbReference type="GeneID" id="54591154"/>
<protein>
    <submittedName>
        <fullName evidence="3">Uncharacterized protein</fullName>
    </submittedName>
</protein>
<dbReference type="RefSeq" id="YP_009758175.1">
    <property type="nucleotide sequence ID" value="NC_047208.1"/>
</dbReference>
<reference evidence="3" key="1">
    <citation type="submission" date="2019-12" db="EMBL/GenBank/DDBJ databases">
        <authorList>
            <person name="Wu J."/>
            <person name="Lin P."/>
            <person name="Guo Y."/>
        </authorList>
    </citation>
    <scope>NUCLEOTIDE SEQUENCE</scope>
</reference>
<keyword evidence="3" id="KW-0150">Chloroplast</keyword>
<dbReference type="EMBL" id="MN843953">
    <property type="protein sequence ID" value="QIM61590.1"/>
    <property type="molecule type" value="Genomic_DNA"/>
</dbReference>
<keyword evidence="3" id="KW-0934">Plastid</keyword>
<gene>
    <name evidence="3" type="primary">ORF641</name>
</gene>
<proteinExistence type="predicted"/>